<proteinExistence type="predicted"/>
<dbReference type="AlphaFoldDB" id="A0A0F8ZLW5"/>
<reference evidence="1" key="1">
    <citation type="journal article" date="2015" name="Nature">
        <title>Complex archaea that bridge the gap between prokaryotes and eukaryotes.</title>
        <authorList>
            <person name="Spang A."/>
            <person name="Saw J.H."/>
            <person name="Jorgensen S.L."/>
            <person name="Zaremba-Niedzwiedzka K."/>
            <person name="Martijn J."/>
            <person name="Lind A.E."/>
            <person name="van Eijk R."/>
            <person name="Schleper C."/>
            <person name="Guy L."/>
            <person name="Ettema T.J."/>
        </authorList>
    </citation>
    <scope>NUCLEOTIDE SEQUENCE</scope>
</reference>
<comment type="caution">
    <text evidence="1">The sequence shown here is derived from an EMBL/GenBank/DDBJ whole genome shotgun (WGS) entry which is preliminary data.</text>
</comment>
<evidence type="ECO:0000313" key="1">
    <source>
        <dbReference type="EMBL" id="KKK94843.1"/>
    </source>
</evidence>
<name>A0A0F8ZLW5_9ZZZZ</name>
<gene>
    <name evidence="1" type="ORF">LCGC14_2678740</name>
</gene>
<dbReference type="EMBL" id="LAZR01047171">
    <property type="protein sequence ID" value="KKK94843.1"/>
    <property type="molecule type" value="Genomic_DNA"/>
</dbReference>
<sequence>MKSPIEYPSGQDHTEVYVPMGNARFQQWWCHQMLDHYMNYARSDDYTRYYDLYKKLLKEMYRKEYYEKMGWDFKFKLMWLTVVEIGPWVRTYHAWIGISGEKVTIQLPKVKA</sequence>
<accession>A0A0F8ZLW5</accession>
<organism evidence="1">
    <name type="scientific">marine sediment metagenome</name>
    <dbReference type="NCBI Taxonomy" id="412755"/>
    <lineage>
        <taxon>unclassified sequences</taxon>
        <taxon>metagenomes</taxon>
        <taxon>ecological metagenomes</taxon>
    </lineage>
</organism>
<protein>
    <submittedName>
        <fullName evidence="1">Uncharacterized protein</fullName>
    </submittedName>
</protein>